<dbReference type="OrthoDB" id="185618at2759"/>
<dbReference type="Proteomes" id="UP000054321">
    <property type="component" value="Unassembled WGS sequence"/>
</dbReference>
<accession>A0A0C3HR26</accession>
<organism evidence="2 3">
    <name type="scientific">Oidiodendron maius (strain Zn)</name>
    <dbReference type="NCBI Taxonomy" id="913774"/>
    <lineage>
        <taxon>Eukaryota</taxon>
        <taxon>Fungi</taxon>
        <taxon>Dikarya</taxon>
        <taxon>Ascomycota</taxon>
        <taxon>Pezizomycotina</taxon>
        <taxon>Leotiomycetes</taxon>
        <taxon>Leotiomycetes incertae sedis</taxon>
        <taxon>Myxotrichaceae</taxon>
        <taxon>Oidiodendron</taxon>
    </lineage>
</organism>
<dbReference type="PANTHER" id="PTHR38697:SF1">
    <property type="entry name" value="NUCLEAR PORE COMPLEX PROTEIN SIMILAR TO S. CEREVISIAE NUP2 (EUROFUNG)"/>
    <property type="match status" value="1"/>
</dbReference>
<evidence type="ECO:0000259" key="1">
    <source>
        <dbReference type="Pfam" id="PF00638"/>
    </source>
</evidence>
<reference evidence="3" key="2">
    <citation type="submission" date="2015-01" db="EMBL/GenBank/DDBJ databases">
        <title>Evolutionary Origins and Diversification of the Mycorrhizal Mutualists.</title>
        <authorList>
            <consortium name="DOE Joint Genome Institute"/>
            <consortium name="Mycorrhizal Genomics Consortium"/>
            <person name="Kohler A."/>
            <person name="Kuo A."/>
            <person name="Nagy L.G."/>
            <person name="Floudas D."/>
            <person name="Copeland A."/>
            <person name="Barry K.W."/>
            <person name="Cichocki N."/>
            <person name="Veneault-Fourrey C."/>
            <person name="LaButti K."/>
            <person name="Lindquist E.A."/>
            <person name="Lipzen A."/>
            <person name="Lundell T."/>
            <person name="Morin E."/>
            <person name="Murat C."/>
            <person name="Riley R."/>
            <person name="Ohm R."/>
            <person name="Sun H."/>
            <person name="Tunlid A."/>
            <person name="Henrissat B."/>
            <person name="Grigoriev I.V."/>
            <person name="Hibbett D.S."/>
            <person name="Martin F."/>
        </authorList>
    </citation>
    <scope>NUCLEOTIDE SEQUENCE [LARGE SCALE GENOMIC DNA]</scope>
    <source>
        <strain evidence="3">Zn</strain>
    </source>
</reference>
<feature type="domain" description="RanBD1" evidence="1">
    <location>
        <begin position="1"/>
        <end position="83"/>
    </location>
</feature>
<dbReference type="InterPro" id="IPR000156">
    <property type="entry name" value="Ran_bind_dom"/>
</dbReference>
<dbReference type="PANTHER" id="PTHR38697">
    <property type="entry name" value="NUCLEAR PORE COMPLEX PROTEIN SIMILAR TO S. CEREVISIAE NUP2 (EUROFUNG)"/>
    <property type="match status" value="1"/>
</dbReference>
<proteinExistence type="predicted"/>
<dbReference type="InParanoid" id="A0A0C3HR26"/>
<dbReference type="AlphaFoldDB" id="A0A0C3HR26"/>
<dbReference type="EMBL" id="KN832871">
    <property type="protein sequence ID" value="KIN05485.1"/>
    <property type="molecule type" value="Genomic_DNA"/>
</dbReference>
<gene>
    <name evidence="2" type="ORF">OIDMADRAFT_16836</name>
</gene>
<dbReference type="Pfam" id="PF00638">
    <property type="entry name" value="Ran_BP1"/>
    <property type="match status" value="1"/>
</dbReference>
<dbReference type="SUPFAM" id="SSF50729">
    <property type="entry name" value="PH domain-like"/>
    <property type="match status" value="1"/>
</dbReference>
<keyword evidence="3" id="KW-1185">Reference proteome</keyword>
<dbReference type="CDD" id="cd13170">
    <property type="entry name" value="RanBD_NUP50"/>
    <property type="match status" value="1"/>
</dbReference>
<dbReference type="InterPro" id="IPR053074">
    <property type="entry name" value="NPC_Nucleoporin"/>
</dbReference>
<dbReference type="STRING" id="913774.A0A0C3HR26"/>
<evidence type="ECO:0000313" key="2">
    <source>
        <dbReference type="EMBL" id="KIN05485.1"/>
    </source>
</evidence>
<protein>
    <recommendedName>
        <fullName evidence="1">RanBD1 domain-containing protein</fullName>
    </recommendedName>
</protein>
<dbReference type="InterPro" id="IPR011993">
    <property type="entry name" value="PH-like_dom_sf"/>
</dbReference>
<sequence length="86" mass="9324">GVGPLRVLKHKETGATRILLRADPRGTIVLNKSLLAGVKYEVTEKTIKFPAAGEPGKGLETWLLQLKTPAFAQELGKVMEENKPSS</sequence>
<dbReference type="HOGENOM" id="CLU_2503942_0_0_1"/>
<dbReference type="Gene3D" id="2.30.29.30">
    <property type="entry name" value="Pleckstrin-homology domain (PH domain)/Phosphotyrosine-binding domain (PTB)"/>
    <property type="match status" value="1"/>
</dbReference>
<evidence type="ECO:0000313" key="3">
    <source>
        <dbReference type="Proteomes" id="UP000054321"/>
    </source>
</evidence>
<reference evidence="2 3" key="1">
    <citation type="submission" date="2014-04" db="EMBL/GenBank/DDBJ databases">
        <authorList>
            <consortium name="DOE Joint Genome Institute"/>
            <person name="Kuo A."/>
            <person name="Martino E."/>
            <person name="Perotto S."/>
            <person name="Kohler A."/>
            <person name="Nagy L.G."/>
            <person name="Floudas D."/>
            <person name="Copeland A."/>
            <person name="Barry K.W."/>
            <person name="Cichocki N."/>
            <person name="Veneault-Fourrey C."/>
            <person name="LaButti K."/>
            <person name="Lindquist E.A."/>
            <person name="Lipzen A."/>
            <person name="Lundell T."/>
            <person name="Morin E."/>
            <person name="Murat C."/>
            <person name="Sun H."/>
            <person name="Tunlid A."/>
            <person name="Henrissat B."/>
            <person name="Grigoriev I.V."/>
            <person name="Hibbett D.S."/>
            <person name="Martin F."/>
            <person name="Nordberg H.P."/>
            <person name="Cantor M.N."/>
            <person name="Hua S.X."/>
        </authorList>
    </citation>
    <scope>NUCLEOTIDE SEQUENCE [LARGE SCALE GENOMIC DNA]</scope>
    <source>
        <strain evidence="2 3">Zn</strain>
    </source>
</reference>
<feature type="non-terminal residue" evidence="2">
    <location>
        <position position="1"/>
    </location>
</feature>
<name>A0A0C3HR26_OIDMZ</name>